<evidence type="ECO:0000256" key="3">
    <source>
        <dbReference type="ARBA" id="ARBA00022448"/>
    </source>
</evidence>
<evidence type="ECO:0000256" key="4">
    <source>
        <dbReference type="ARBA" id="ARBA00022475"/>
    </source>
</evidence>
<dbReference type="SUPFAM" id="SSF160240">
    <property type="entry name" value="Cation efflux protein cytoplasmic domain-like"/>
    <property type="match status" value="1"/>
</dbReference>
<evidence type="ECO:0000256" key="6">
    <source>
        <dbReference type="ARBA" id="ARBA00022692"/>
    </source>
</evidence>
<keyword evidence="9" id="KW-0406">Ion transport</keyword>
<dbReference type="PANTHER" id="PTHR11562:SF17">
    <property type="entry name" value="RE54080P-RELATED"/>
    <property type="match status" value="1"/>
</dbReference>
<protein>
    <submittedName>
        <fullName evidence="14">Cobalt-zinc-cadmium resistance protein CzcD</fullName>
    </submittedName>
</protein>
<dbReference type="SUPFAM" id="SSF161111">
    <property type="entry name" value="Cation efflux protein transmembrane domain-like"/>
    <property type="match status" value="1"/>
</dbReference>
<dbReference type="GO" id="GO:0005886">
    <property type="term" value="C:plasma membrane"/>
    <property type="evidence" value="ECO:0007669"/>
    <property type="project" value="UniProtKB-SubCell"/>
</dbReference>
<evidence type="ECO:0000256" key="10">
    <source>
        <dbReference type="ARBA" id="ARBA00023136"/>
    </source>
</evidence>
<keyword evidence="6 11" id="KW-0812">Transmembrane</keyword>
<dbReference type="AlphaFoldDB" id="A0A3B1B9S4"/>
<evidence type="ECO:0000256" key="11">
    <source>
        <dbReference type="SAM" id="Phobius"/>
    </source>
</evidence>
<keyword evidence="4" id="KW-1003">Cell membrane</keyword>
<name>A0A3B1B9S4_9ZZZZ</name>
<comment type="similarity">
    <text evidence="2">Belongs to the cation diffusion facilitator (CDF) transporter (TC 2.A.4) family. SLC30A subfamily.</text>
</comment>
<accession>A0A3B1B9S4</accession>
<keyword evidence="5" id="KW-0997">Cell inner membrane</keyword>
<feature type="transmembrane region" description="Helical" evidence="11">
    <location>
        <begin position="53"/>
        <end position="70"/>
    </location>
</feature>
<evidence type="ECO:0000256" key="2">
    <source>
        <dbReference type="ARBA" id="ARBA00008873"/>
    </source>
</evidence>
<evidence type="ECO:0000256" key="1">
    <source>
        <dbReference type="ARBA" id="ARBA00004429"/>
    </source>
</evidence>
<feature type="transmembrane region" description="Helical" evidence="11">
    <location>
        <begin position="82"/>
        <end position="106"/>
    </location>
</feature>
<dbReference type="Pfam" id="PF16916">
    <property type="entry name" value="ZT_dimer"/>
    <property type="match status" value="1"/>
</dbReference>
<dbReference type="FunFam" id="1.20.1510.10:FF:000016">
    <property type="entry name" value="Zinc transporter ZitB"/>
    <property type="match status" value="1"/>
</dbReference>
<keyword evidence="7" id="KW-0862">Zinc</keyword>
<sequence>MAEHTTHINNNDSDVNARRVLWAMILTGGFMVVEIAGGVISGSLALLADAGHMFTDVGALILAWFAFYITRKPPDSKRSYGYHRFQVLAAFINGITLVVLVGWIIFEAIHRFTGPVEIMGRMMLIVAIVGLIVNIVSFKLLHGGDRKNLNMQGAAIHVLGDMLGSVATIVAAVVILWTGWTPIDPLLSIFVALLILKSAWSLVRKSAHLLLEGAPEWLNVDQLRSELKETIPAIEDIHHVHAWSLSPEQTILTLHACVSCDADYKQTLADIKKILIDKFGITHSTVQIEQASCSDQAHT</sequence>
<feature type="transmembrane region" description="Helical" evidence="11">
    <location>
        <begin position="186"/>
        <end position="203"/>
    </location>
</feature>
<reference evidence="14" key="1">
    <citation type="submission" date="2018-06" db="EMBL/GenBank/DDBJ databases">
        <authorList>
            <person name="Zhirakovskaya E."/>
        </authorList>
    </citation>
    <scope>NUCLEOTIDE SEQUENCE</scope>
</reference>
<keyword evidence="3" id="KW-0813">Transport</keyword>
<dbReference type="Gene3D" id="1.20.1510.10">
    <property type="entry name" value="Cation efflux protein transmembrane domain"/>
    <property type="match status" value="1"/>
</dbReference>
<dbReference type="InterPro" id="IPR036837">
    <property type="entry name" value="Cation_efflux_CTD_sf"/>
</dbReference>
<organism evidence="14">
    <name type="scientific">hydrothermal vent metagenome</name>
    <dbReference type="NCBI Taxonomy" id="652676"/>
    <lineage>
        <taxon>unclassified sequences</taxon>
        <taxon>metagenomes</taxon>
        <taxon>ecological metagenomes</taxon>
    </lineage>
</organism>
<feature type="transmembrane region" description="Helical" evidence="11">
    <location>
        <begin position="118"/>
        <end position="141"/>
    </location>
</feature>
<feature type="transmembrane region" description="Helical" evidence="11">
    <location>
        <begin position="162"/>
        <end position="180"/>
    </location>
</feature>
<dbReference type="PANTHER" id="PTHR11562">
    <property type="entry name" value="CATION EFFLUX PROTEIN/ ZINC TRANSPORTER"/>
    <property type="match status" value="1"/>
</dbReference>
<evidence type="ECO:0000256" key="7">
    <source>
        <dbReference type="ARBA" id="ARBA00022833"/>
    </source>
</evidence>
<dbReference type="NCBIfam" id="TIGR01297">
    <property type="entry name" value="CDF"/>
    <property type="match status" value="1"/>
</dbReference>
<gene>
    <name evidence="14" type="ORF">MNBD_NITROSPINAE03-2030</name>
</gene>
<dbReference type="Pfam" id="PF01545">
    <property type="entry name" value="Cation_efflux"/>
    <property type="match status" value="1"/>
</dbReference>
<evidence type="ECO:0000259" key="13">
    <source>
        <dbReference type="Pfam" id="PF16916"/>
    </source>
</evidence>
<proteinExistence type="inferred from homology"/>
<keyword evidence="8 11" id="KW-1133">Transmembrane helix</keyword>
<dbReference type="InterPro" id="IPR027469">
    <property type="entry name" value="Cation_efflux_TMD_sf"/>
</dbReference>
<dbReference type="InterPro" id="IPR050681">
    <property type="entry name" value="CDF/SLC30A"/>
</dbReference>
<dbReference type="GO" id="GO:0005385">
    <property type="term" value="F:zinc ion transmembrane transporter activity"/>
    <property type="evidence" value="ECO:0007669"/>
    <property type="project" value="TreeGrafter"/>
</dbReference>
<comment type="subcellular location">
    <subcellularLocation>
        <location evidence="1">Cell inner membrane</location>
        <topology evidence="1">Multi-pass membrane protein</topology>
    </subcellularLocation>
</comment>
<dbReference type="InterPro" id="IPR027470">
    <property type="entry name" value="Cation_efflux_CTD"/>
</dbReference>
<dbReference type="InterPro" id="IPR002524">
    <property type="entry name" value="Cation_efflux"/>
</dbReference>
<dbReference type="InterPro" id="IPR058533">
    <property type="entry name" value="Cation_efflux_TM"/>
</dbReference>
<evidence type="ECO:0000256" key="5">
    <source>
        <dbReference type="ARBA" id="ARBA00022519"/>
    </source>
</evidence>
<evidence type="ECO:0000256" key="8">
    <source>
        <dbReference type="ARBA" id="ARBA00022989"/>
    </source>
</evidence>
<feature type="domain" description="Cation efflux protein transmembrane" evidence="12">
    <location>
        <begin position="22"/>
        <end position="211"/>
    </location>
</feature>
<dbReference type="EMBL" id="UOGB01000001">
    <property type="protein sequence ID" value="VAX15046.1"/>
    <property type="molecule type" value="Genomic_DNA"/>
</dbReference>
<evidence type="ECO:0000259" key="12">
    <source>
        <dbReference type="Pfam" id="PF01545"/>
    </source>
</evidence>
<evidence type="ECO:0000256" key="9">
    <source>
        <dbReference type="ARBA" id="ARBA00023065"/>
    </source>
</evidence>
<feature type="transmembrane region" description="Helical" evidence="11">
    <location>
        <begin position="20"/>
        <end position="47"/>
    </location>
</feature>
<feature type="domain" description="Cation efflux protein cytoplasmic" evidence="13">
    <location>
        <begin position="218"/>
        <end position="290"/>
    </location>
</feature>
<evidence type="ECO:0000313" key="14">
    <source>
        <dbReference type="EMBL" id="VAX15046.1"/>
    </source>
</evidence>
<keyword evidence="10 11" id="KW-0472">Membrane</keyword>